<accession>A0A1I7Z8P6</accession>
<reference evidence="2" key="1">
    <citation type="submission" date="2016-11" db="UniProtKB">
        <authorList>
            <consortium name="WormBaseParasite"/>
        </authorList>
    </citation>
    <scope>IDENTIFICATION</scope>
</reference>
<sequence length="316" mass="36836">MNAVPLDFIQRVVNLLSYDDFYNSCGGFYYSQRNPENNELCAELDSRERHTSAFSRLSPPWPQVVASRPRDCKVNVCGDMYSIHEMMDIESRTYRQFYVLSEVEILTWNRRTHVVRELNFKPFGICSCQHVNGRPSCQRRLSADVFRRLRNILRRNPLPVTVANKPGYNDKDSKFEENLDQLLPAIHGIGLLEVAHHLEDFVPRLLEKPVNFFDAYEILRGETGFVAEHMVEAMKKGLLRGWRLSTSPFLTYSYKKLLQAVVDVHGDRPPRSLWYDLDSPTVDQEEVRLAVENWKLLLGPGYHSISDRAHWLRYIC</sequence>
<protein>
    <submittedName>
        <fullName evidence="2">Uncharacterized protein</fullName>
    </submittedName>
</protein>
<proteinExistence type="predicted"/>
<organism evidence="1 2">
    <name type="scientific">Steinernema glaseri</name>
    <dbReference type="NCBI Taxonomy" id="37863"/>
    <lineage>
        <taxon>Eukaryota</taxon>
        <taxon>Metazoa</taxon>
        <taxon>Ecdysozoa</taxon>
        <taxon>Nematoda</taxon>
        <taxon>Chromadorea</taxon>
        <taxon>Rhabditida</taxon>
        <taxon>Tylenchina</taxon>
        <taxon>Panagrolaimomorpha</taxon>
        <taxon>Strongyloidoidea</taxon>
        <taxon>Steinernematidae</taxon>
        <taxon>Steinernema</taxon>
    </lineage>
</organism>
<evidence type="ECO:0000313" key="1">
    <source>
        <dbReference type="Proteomes" id="UP000095287"/>
    </source>
</evidence>
<evidence type="ECO:0000313" key="2">
    <source>
        <dbReference type="WBParaSite" id="L893_g23717.t1"/>
    </source>
</evidence>
<dbReference type="WBParaSite" id="L893_g23717.t1">
    <property type="protein sequence ID" value="L893_g23717.t1"/>
    <property type="gene ID" value="L893_g23717"/>
</dbReference>
<name>A0A1I7Z8P6_9BILA</name>
<dbReference type="AlphaFoldDB" id="A0A1I7Z8P6"/>
<keyword evidence="1" id="KW-1185">Reference proteome</keyword>
<dbReference type="Proteomes" id="UP000095287">
    <property type="component" value="Unplaced"/>
</dbReference>